<feature type="region of interest" description="Disordered" evidence="1">
    <location>
        <begin position="114"/>
        <end position="185"/>
    </location>
</feature>
<proteinExistence type="predicted"/>
<feature type="compositionally biased region" description="Basic and acidic residues" evidence="1">
    <location>
        <begin position="142"/>
        <end position="154"/>
    </location>
</feature>
<evidence type="ECO:0008006" key="4">
    <source>
        <dbReference type="Google" id="ProtNLM"/>
    </source>
</evidence>
<evidence type="ECO:0000256" key="1">
    <source>
        <dbReference type="SAM" id="MobiDB-lite"/>
    </source>
</evidence>
<dbReference type="EMBL" id="OX459943">
    <property type="protein sequence ID" value="CAI9177518.1"/>
    <property type="molecule type" value="Genomic_DNA"/>
</dbReference>
<dbReference type="PANTHER" id="PTHR32059">
    <property type="entry name" value="RAB11-BINDING PROTEIN RELCH"/>
    <property type="match status" value="1"/>
</dbReference>
<dbReference type="Gene3D" id="1.25.10.10">
    <property type="entry name" value="Leucine-rich Repeat Variant"/>
    <property type="match status" value="1"/>
</dbReference>
<evidence type="ECO:0000313" key="3">
    <source>
        <dbReference type="Proteomes" id="UP001176941"/>
    </source>
</evidence>
<name>A0ABN8ZUB4_RANTA</name>
<dbReference type="SUPFAM" id="SSF48371">
    <property type="entry name" value="ARM repeat"/>
    <property type="match status" value="1"/>
</dbReference>
<dbReference type="InterPro" id="IPR040362">
    <property type="entry name" value="RELCH"/>
</dbReference>
<feature type="compositionally biased region" description="Basic and acidic residues" evidence="1">
    <location>
        <begin position="122"/>
        <end position="132"/>
    </location>
</feature>
<sequence length="561" mass="63374">MKMMIRIKHSKTSRLTTAVPRFWKSSSNSKDLVEVASGVEEDELEALTPVLGSLPSTLETPQTVENSLLVQKLEDKISLFNSEKWSLMEQIRRLESEMDFLKNEHFASPVVCDSVQPSLDQSPHKDSEDSGKKSVINSFNKGENKDVHLSKSDEVDSTVPKENFPHSFLRRERDGIPSSSPSSKNRVHFDKPNSVFFLEVVSCFPSSTTLCRMSADSRLRSEVSWIADSETSIMLMLGRCLPHIVPNVLLAKREELIPLILCTACLHPEPKERDQLLHILFNLIKRPGDEQRQMILLGCVAFARHVGPTRVEAELLPQCWEQINHKYPERRLLVAESCGVLAPYLPKEIRSSLVLSVLQQMLMEDKADLVREAVIKSLGIIMGYIDDPDRYQQGFELLLSALCDPSERVISATHQVFLPATAAWTTKLGNLQSNLIPKLLNKIEKLLREGEHRLNEHKLHMFLSALQSLIPSLFALVLPNAPFSSKAKLHGDVPQIEVTRFPRPMSPLQDVSLLLEVVSNWHCYYSFMTTSWNTRVQPAERVYYGLSVSCKTSVPGDFKAV</sequence>
<dbReference type="PANTHER" id="PTHR32059:SF0">
    <property type="entry name" value="RAB11-BINDING PROTEIN RELCH"/>
    <property type="match status" value="1"/>
</dbReference>
<accession>A0ABN8ZUB4</accession>
<dbReference type="Proteomes" id="UP001176941">
    <property type="component" value="Chromosome 7"/>
</dbReference>
<protein>
    <recommendedName>
        <fullName evidence="4">KIAA1468</fullName>
    </recommendedName>
</protein>
<dbReference type="InterPro" id="IPR016024">
    <property type="entry name" value="ARM-type_fold"/>
</dbReference>
<dbReference type="InterPro" id="IPR011989">
    <property type="entry name" value="ARM-like"/>
</dbReference>
<keyword evidence="3" id="KW-1185">Reference proteome</keyword>
<gene>
    <name evidence="2" type="ORF">MRATA1EN1_LOCUS26480</name>
</gene>
<evidence type="ECO:0000313" key="2">
    <source>
        <dbReference type="EMBL" id="CAI9177518.1"/>
    </source>
</evidence>
<reference evidence="2" key="1">
    <citation type="submission" date="2023-04" db="EMBL/GenBank/DDBJ databases">
        <authorList>
            <consortium name="ELIXIR-Norway"/>
        </authorList>
    </citation>
    <scope>NUCLEOTIDE SEQUENCE [LARGE SCALE GENOMIC DNA]</scope>
</reference>
<organism evidence="2 3">
    <name type="scientific">Rangifer tarandus platyrhynchus</name>
    <name type="common">Svalbard reindeer</name>
    <dbReference type="NCBI Taxonomy" id="3082113"/>
    <lineage>
        <taxon>Eukaryota</taxon>
        <taxon>Metazoa</taxon>
        <taxon>Chordata</taxon>
        <taxon>Craniata</taxon>
        <taxon>Vertebrata</taxon>
        <taxon>Euteleostomi</taxon>
        <taxon>Mammalia</taxon>
        <taxon>Eutheria</taxon>
        <taxon>Laurasiatheria</taxon>
        <taxon>Artiodactyla</taxon>
        <taxon>Ruminantia</taxon>
        <taxon>Pecora</taxon>
        <taxon>Cervidae</taxon>
        <taxon>Odocoileinae</taxon>
        <taxon>Rangifer</taxon>
    </lineage>
</organism>